<dbReference type="Pfam" id="PF05118">
    <property type="entry name" value="Asp_Arg_Hydrox"/>
    <property type="match status" value="1"/>
</dbReference>
<dbReference type="InterPro" id="IPR027443">
    <property type="entry name" value="IPNS-like_sf"/>
</dbReference>
<dbReference type="InterPro" id="IPR007803">
    <property type="entry name" value="Asp/Arg/Pro-Hydrxlase"/>
</dbReference>
<protein>
    <submittedName>
        <fullName evidence="2">Aspartyl/asparaginyl beta-hydroxylase domain-containing protein</fullName>
    </submittedName>
</protein>
<dbReference type="EMBL" id="JBHRWI010000014">
    <property type="protein sequence ID" value="MFC3510545.1"/>
    <property type="molecule type" value="Genomic_DNA"/>
</dbReference>
<sequence length="346" mass="38559">MTSTSKSNLSSILTLPATAQLARSFDPERLIADLNRVTAASWIEPERYSEAVVEQKWRILPLVSIGGSVAAARPGRPGLYDFAKTPLAREAPYLTSIIDSLPGEVRTVRLIRMGPGGRLGEHRDRCGFDYGTLRLHVPIVTNPKAILKIGGEVHRWQPGSLWYGDFSRRHEAWNDGPSARVHLLLDTLITRELLDLFPAEFTNALSDEDVVFARPRRELSVSEAQAYECSFRMPKSFLEFLPGSLPELRVDEDEEETESVHLGVMQDRLILHIGGRPAFGLVALGDGLFRLLAGTEDRLLKIEPAGRRPMVRLQIRHGSEVRELSVNAIAGNLDSTVRSNLRDVEQ</sequence>
<organism evidence="2 3">
    <name type="scientific">Amycolatopsis halotolerans</name>
    <dbReference type="NCBI Taxonomy" id="330083"/>
    <lineage>
        <taxon>Bacteria</taxon>
        <taxon>Bacillati</taxon>
        <taxon>Actinomycetota</taxon>
        <taxon>Actinomycetes</taxon>
        <taxon>Pseudonocardiales</taxon>
        <taxon>Pseudonocardiaceae</taxon>
        <taxon>Amycolatopsis</taxon>
    </lineage>
</organism>
<proteinExistence type="predicted"/>
<name>A0ABV7QE38_9PSEU</name>
<dbReference type="SUPFAM" id="SSF51197">
    <property type="entry name" value="Clavaminate synthase-like"/>
    <property type="match status" value="1"/>
</dbReference>
<evidence type="ECO:0000259" key="1">
    <source>
        <dbReference type="Pfam" id="PF05118"/>
    </source>
</evidence>
<reference evidence="3" key="1">
    <citation type="journal article" date="2019" name="Int. J. Syst. Evol. Microbiol.">
        <title>The Global Catalogue of Microorganisms (GCM) 10K type strain sequencing project: providing services to taxonomists for standard genome sequencing and annotation.</title>
        <authorList>
            <consortium name="The Broad Institute Genomics Platform"/>
            <consortium name="The Broad Institute Genome Sequencing Center for Infectious Disease"/>
            <person name="Wu L."/>
            <person name="Ma J."/>
        </authorList>
    </citation>
    <scope>NUCLEOTIDE SEQUENCE [LARGE SCALE GENOMIC DNA]</scope>
    <source>
        <strain evidence="3">CGMCC 4.7682</strain>
    </source>
</reference>
<evidence type="ECO:0000313" key="2">
    <source>
        <dbReference type="EMBL" id="MFC3510545.1"/>
    </source>
</evidence>
<comment type="caution">
    <text evidence="2">The sequence shown here is derived from an EMBL/GenBank/DDBJ whole genome shotgun (WGS) entry which is preliminary data.</text>
</comment>
<evidence type="ECO:0000313" key="3">
    <source>
        <dbReference type="Proteomes" id="UP001595764"/>
    </source>
</evidence>
<keyword evidence="3" id="KW-1185">Reference proteome</keyword>
<dbReference type="Proteomes" id="UP001595764">
    <property type="component" value="Unassembled WGS sequence"/>
</dbReference>
<accession>A0ABV7QE38</accession>
<gene>
    <name evidence="2" type="ORF">ACFORO_10260</name>
</gene>
<feature type="domain" description="Aspartyl/asparaginy/proline hydroxylase" evidence="1">
    <location>
        <begin position="33"/>
        <end position="187"/>
    </location>
</feature>
<dbReference type="Gene3D" id="2.60.120.330">
    <property type="entry name" value="B-lactam Antibiotic, Isopenicillin N Synthase, Chain"/>
    <property type="match status" value="1"/>
</dbReference>
<dbReference type="RefSeq" id="WP_377868456.1">
    <property type="nucleotide sequence ID" value="NZ_JBHMAY010000006.1"/>
</dbReference>